<comment type="catalytic activity">
    <reaction evidence="10">
        <text>a very-long-chain acyl-CoA + malonyl-CoA + H(+) = a very-long-chain 3-oxoacyl-CoA + CO2 + CoA</text>
        <dbReference type="Rhea" id="RHEA:32727"/>
        <dbReference type="ChEBI" id="CHEBI:15378"/>
        <dbReference type="ChEBI" id="CHEBI:16526"/>
        <dbReference type="ChEBI" id="CHEBI:57287"/>
        <dbReference type="ChEBI" id="CHEBI:57384"/>
        <dbReference type="ChEBI" id="CHEBI:90725"/>
        <dbReference type="ChEBI" id="CHEBI:90736"/>
        <dbReference type="EC" id="2.3.1.199"/>
    </reaction>
</comment>
<feature type="transmembrane region" description="Helical" evidence="10">
    <location>
        <begin position="354"/>
        <end position="374"/>
    </location>
</feature>
<dbReference type="VEuPathDB" id="VectorBase:LOC119174493"/>
<reference evidence="11" key="1">
    <citation type="journal article" date="2020" name="Cell">
        <title>Large-Scale Comparative Analyses of Tick Genomes Elucidate Their Genetic Diversity and Vector Capacities.</title>
        <authorList>
            <consortium name="Tick Genome and Microbiome Consortium (TIGMIC)"/>
            <person name="Jia N."/>
            <person name="Wang J."/>
            <person name="Shi W."/>
            <person name="Du L."/>
            <person name="Sun Y."/>
            <person name="Zhan W."/>
            <person name="Jiang J.F."/>
            <person name="Wang Q."/>
            <person name="Zhang B."/>
            <person name="Ji P."/>
            <person name="Bell-Sakyi L."/>
            <person name="Cui X.M."/>
            <person name="Yuan T.T."/>
            <person name="Jiang B.G."/>
            <person name="Yang W.F."/>
            <person name="Lam T.T."/>
            <person name="Chang Q.C."/>
            <person name="Ding S.J."/>
            <person name="Wang X.J."/>
            <person name="Zhu J.G."/>
            <person name="Ruan X.D."/>
            <person name="Zhao L."/>
            <person name="Wei J.T."/>
            <person name="Ye R.Z."/>
            <person name="Que T.C."/>
            <person name="Du C.H."/>
            <person name="Zhou Y.H."/>
            <person name="Cheng J.X."/>
            <person name="Dai P.F."/>
            <person name="Guo W.B."/>
            <person name="Han X.H."/>
            <person name="Huang E.J."/>
            <person name="Li L.F."/>
            <person name="Wei W."/>
            <person name="Gao Y.C."/>
            <person name="Liu J.Z."/>
            <person name="Shao H.Z."/>
            <person name="Wang X."/>
            <person name="Wang C.C."/>
            <person name="Yang T.C."/>
            <person name="Huo Q.B."/>
            <person name="Li W."/>
            <person name="Chen H.Y."/>
            <person name="Chen S.E."/>
            <person name="Zhou L.G."/>
            <person name="Ni X.B."/>
            <person name="Tian J.H."/>
            <person name="Sheng Y."/>
            <person name="Liu T."/>
            <person name="Pan Y.S."/>
            <person name="Xia L.Y."/>
            <person name="Li J."/>
            <person name="Zhao F."/>
            <person name="Cao W.C."/>
        </authorList>
    </citation>
    <scope>NUCLEOTIDE SEQUENCE</scope>
    <source>
        <strain evidence="11">Rmic-2018</strain>
    </source>
</reference>
<proteinExistence type="inferred from homology"/>
<dbReference type="InterPro" id="IPR002076">
    <property type="entry name" value="ELO_fam"/>
</dbReference>
<comment type="subcellular location">
    <subcellularLocation>
        <location evidence="1">Membrane</location>
        <topology evidence="1">Multi-pass membrane protein</topology>
    </subcellularLocation>
</comment>
<feature type="transmembrane region" description="Helical" evidence="10">
    <location>
        <begin position="469"/>
        <end position="490"/>
    </location>
</feature>
<evidence type="ECO:0000256" key="7">
    <source>
        <dbReference type="ARBA" id="ARBA00023098"/>
    </source>
</evidence>
<evidence type="ECO:0000256" key="5">
    <source>
        <dbReference type="ARBA" id="ARBA00022832"/>
    </source>
</evidence>
<feature type="transmembrane region" description="Helical" evidence="10">
    <location>
        <begin position="157"/>
        <end position="181"/>
    </location>
</feature>
<dbReference type="EC" id="2.3.1.199" evidence="10"/>
<feature type="transmembrane region" description="Helical" evidence="10">
    <location>
        <begin position="223"/>
        <end position="243"/>
    </location>
</feature>
<dbReference type="VEuPathDB" id="VectorBase:LOC119174492"/>
<evidence type="ECO:0000313" key="12">
    <source>
        <dbReference type="Proteomes" id="UP000821866"/>
    </source>
</evidence>
<accession>A0A9J6DFR4</accession>
<evidence type="ECO:0000256" key="2">
    <source>
        <dbReference type="ARBA" id="ARBA00022516"/>
    </source>
</evidence>
<dbReference type="PANTHER" id="PTHR11157">
    <property type="entry name" value="FATTY ACID ACYL TRANSFERASE-RELATED"/>
    <property type="match status" value="1"/>
</dbReference>
<dbReference type="GO" id="GO:0042761">
    <property type="term" value="P:very long-chain fatty acid biosynthetic process"/>
    <property type="evidence" value="ECO:0007669"/>
    <property type="project" value="TreeGrafter"/>
</dbReference>
<sequence>MYHYVWSFRDPRIERWGVVTEGRLIIPLLFAYVYLAKIGGPRWMKNREPYKLRSAILTYNAMTALVNAYFCYRYARATYFGGGYSFFCQGINRDGPSAEEAELNWWYLYVRIADFLDTFFFVARKKFSQISALHVIHHFLVVLSGWVWLNFGNEGQALLAVLINQAVHVIMYTYYFLAALGPSVRPYLWWKKYLTSLQIAQFVFIVVHNSIPIFYDCGYPRPLAMFGVVQLLLGLVLFINFYVQTYMLKKGANKETSLVDDPYTNNGLGQEQELQDGSYLREDLWLEGDPTGHRLTDIPTPGRDRGHQQVSRKTTRAVSSSCILTLIHMAASTSASLFDLYHHVWSLRDRRIEGWGVVTEGRLIFPLLLAYVYLGKIGGPQWMKNREPYRLRYAILTYNVATALVNAYFCYRYARATYFGGGYSFFCQGINRDGPSAEEAELNWWYLYVRIADFLDTLFFVARKKFSQISALHVIHHFLVVLSGWVWLNFGNEGQALLGVLINQAVHVIMYTYYFLAALGPSVRQYLWWKKYLTSLQIVQFLIVIVHISIPIFYDCGYPKPLAVLGAAQLLLGLVLFMNFYLQTYIRIKVVDKKTSQADGKMKLG</sequence>
<evidence type="ECO:0000256" key="3">
    <source>
        <dbReference type="ARBA" id="ARBA00022679"/>
    </source>
</evidence>
<dbReference type="GO" id="GO:0034625">
    <property type="term" value="P:fatty acid elongation, monounsaturated fatty acid"/>
    <property type="evidence" value="ECO:0007669"/>
    <property type="project" value="TreeGrafter"/>
</dbReference>
<evidence type="ECO:0000256" key="6">
    <source>
        <dbReference type="ARBA" id="ARBA00022989"/>
    </source>
</evidence>
<dbReference type="GO" id="GO:0034626">
    <property type="term" value="P:fatty acid elongation, polyunsaturated fatty acid"/>
    <property type="evidence" value="ECO:0007669"/>
    <property type="project" value="TreeGrafter"/>
</dbReference>
<name>A0A9J6DFR4_RHIMP</name>
<evidence type="ECO:0000256" key="8">
    <source>
        <dbReference type="ARBA" id="ARBA00023136"/>
    </source>
</evidence>
<dbReference type="GO" id="GO:0005789">
    <property type="term" value="C:endoplasmic reticulum membrane"/>
    <property type="evidence" value="ECO:0007669"/>
    <property type="project" value="TreeGrafter"/>
</dbReference>
<keyword evidence="8 10" id="KW-0472">Membrane</keyword>
<dbReference type="EMBL" id="JABSTU010000009">
    <property type="protein sequence ID" value="KAH8020957.1"/>
    <property type="molecule type" value="Genomic_DNA"/>
</dbReference>
<protein>
    <recommendedName>
        <fullName evidence="10">Elongation of very long chain fatty acids protein</fullName>
        <ecNumber evidence="10">2.3.1.199</ecNumber>
    </recommendedName>
    <alternativeName>
        <fullName evidence="10">Very-long-chain 3-oxoacyl-CoA synthase</fullName>
    </alternativeName>
</protein>
<keyword evidence="12" id="KW-1185">Reference proteome</keyword>
<gene>
    <name evidence="11" type="ORF">HPB51_010347</name>
</gene>
<reference evidence="11" key="2">
    <citation type="submission" date="2021-09" db="EMBL/GenBank/DDBJ databases">
        <authorList>
            <person name="Jia N."/>
            <person name="Wang J."/>
            <person name="Shi W."/>
            <person name="Du L."/>
            <person name="Sun Y."/>
            <person name="Zhan W."/>
            <person name="Jiang J."/>
            <person name="Wang Q."/>
            <person name="Zhang B."/>
            <person name="Ji P."/>
            <person name="Sakyi L.B."/>
            <person name="Cui X."/>
            <person name="Yuan T."/>
            <person name="Jiang B."/>
            <person name="Yang W."/>
            <person name="Lam T.T.-Y."/>
            <person name="Chang Q."/>
            <person name="Ding S."/>
            <person name="Wang X."/>
            <person name="Zhu J."/>
            <person name="Ruan X."/>
            <person name="Zhao L."/>
            <person name="Wei J."/>
            <person name="Que T."/>
            <person name="Du C."/>
            <person name="Cheng J."/>
            <person name="Dai P."/>
            <person name="Han X."/>
            <person name="Huang E."/>
            <person name="Gao Y."/>
            <person name="Liu J."/>
            <person name="Shao H."/>
            <person name="Ye R."/>
            <person name="Li L."/>
            <person name="Wei W."/>
            <person name="Wang X."/>
            <person name="Wang C."/>
            <person name="Huo Q."/>
            <person name="Li W."/>
            <person name="Guo W."/>
            <person name="Chen H."/>
            <person name="Chen S."/>
            <person name="Zhou L."/>
            <person name="Zhou L."/>
            <person name="Ni X."/>
            <person name="Tian J."/>
            <person name="Zhou Y."/>
            <person name="Sheng Y."/>
            <person name="Liu T."/>
            <person name="Pan Y."/>
            <person name="Xia L."/>
            <person name="Li J."/>
            <person name="Zhao F."/>
            <person name="Cao W."/>
        </authorList>
    </citation>
    <scope>NUCLEOTIDE SEQUENCE</scope>
    <source>
        <strain evidence="11">Rmic-2018</strain>
        <tissue evidence="11">Larvae</tissue>
    </source>
</reference>
<dbReference type="PANTHER" id="PTHR11157:SF69">
    <property type="entry name" value="ELONGATION OF VERY LONG CHAIN FATTY ACIDS PROTEIN 7"/>
    <property type="match status" value="1"/>
</dbReference>
<keyword evidence="7 10" id="KW-0443">Lipid metabolism</keyword>
<keyword evidence="6 10" id="KW-1133">Transmembrane helix</keyword>
<keyword evidence="9 10" id="KW-0275">Fatty acid biosynthesis</keyword>
<evidence type="ECO:0000256" key="9">
    <source>
        <dbReference type="ARBA" id="ARBA00023160"/>
    </source>
</evidence>
<dbReference type="GO" id="GO:0030148">
    <property type="term" value="P:sphingolipid biosynthetic process"/>
    <property type="evidence" value="ECO:0007669"/>
    <property type="project" value="TreeGrafter"/>
</dbReference>
<dbReference type="AlphaFoldDB" id="A0A9J6DFR4"/>
<feature type="transmembrane region" description="Helical" evidence="10">
    <location>
        <begin position="56"/>
        <end position="75"/>
    </location>
</feature>
<keyword evidence="2 10" id="KW-0444">Lipid biosynthesis</keyword>
<feature type="transmembrane region" description="Helical" evidence="10">
    <location>
        <begin position="496"/>
        <end position="520"/>
    </location>
</feature>
<evidence type="ECO:0000313" key="11">
    <source>
        <dbReference type="EMBL" id="KAH8020957.1"/>
    </source>
</evidence>
<feature type="transmembrane region" description="Helical" evidence="10">
    <location>
        <begin position="395"/>
        <end position="414"/>
    </location>
</feature>
<feature type="transmembrane region" description="Helical" evidence="10">
    <location>
        <begin position="532"/>
        <end position="550"/>
    </location>
</feature>
<keyword evidence="4 10" id="KW-0812">Transmembrane</keyword>
<comment type="caution">
    <text evidence="11">The sequence shown here is derived from an EMBL/GenBank/DDBJ whole genome shotgun (WGS) entry which is preliminary data.</text>
</comment>
<dbReference type="GO" id="GO:0009922">
    <property type="term" value="F:fatty acid elongase activity"/>
    <property type="evidence" value="ECO:0007669"/>
    <property type="project" value="UniProtKB-EC"/>
</dbReference>
<feature type="transmembrane region" description="Helical" evidence="10">
    <location>
        <begin position="562"/>
        <end position="582"/>
    </location>
</feature>
<evidence type="ECO:0000256" key="4">
    <source>
        <dbReference type="ARBA" id="ARBA00022692"/>
    </source>
</evidence>
<feature type="transmembrane region" description="Helical" evidence="10">
    <location>
        <begin position="16"/>
        <end position="35"/>
    </location>
</feature>
<evidence type="ECO:0000256" key="10">
    <source>
        <dbReference type="RuleBase" id="RU361115"/>
    </source>
</evidence>
<keyword evidence="3 10" id="KW-0808">Transferase</keyword>
<feature type="transmembrane region" description="Helical" evidence="10">
    <location>
        <begin position="193"/>
        <end position="211"/>
    </location>
</feature>
<dbReference type="GO" id="GO:0019367">
    <property type="term" value="P:fatty acid elongation, saturated fatty acid"/>
    <property type="evidence" value="ECO:0007669"/>
    <property type="project" value="TreeGrafter"/>
</dbReference>
<feature type="transmembrane region" description="Helical" evidence="10">
    <location>
        <begin position="130"/>
        <end position="151"/>
    </location>
</feature>
<dbReference type="Pfam" id="PF01151">
    <property type="entry name" value="ELO"/>
    <property type="match status" value="2"/>
</dbReference>
<evidence type="ECO:0000256" key="1">
    <source>
        <dbReference type="ARBA" id="ARBA00004141"/>
    </source>
</evidence>
<comment type="caution">
    <text evidence="10">Lacks conserved residue(s) required for the propagation of feature annotation.</text>
</comment>
<dbReference type="Proteomes" id="UP000821866">
    <property type="component" value="Chromosome 7"/>
</dbReference>
<comment type="similarity">
    <text evidence="10">Belongs to the ELO family.</text>
</comment>
<organism evidence="11 12">
    <name type="scientific">Rhipicephalus microplus</name>
    <name type="common">Cattle tick</name>
    <name type="synonym">Boophilus microplus</name>
    <dbReference type="NCBI Taxonomy" id="6941"/>
    <lineage>
        <taxon>Eukaryota</taxon>
        <taxon>Metazoa</taxon>
        <taxon>Ecdysozoa</taxon>
        <taxon>Arthropoda</taxon>
        <taxon>Chelicerata</taxon>
        <taxon>Arachnida</taxon>
        <taxon>Acari</taxon>
        <taxon>Parasitiformes</taxon>
        <taxon>Ixodida</taxon>
        <taxon>Ixodoidea</taxon>
        <taxon>Ixodidae</taxon>
        <taxon>Rhipicephalinae</taxon>
        <taxon>Rhipicephalus</taxon>
        <taxon>Boophilus</taxon>
    </lineage>
</organism>
<keyword evidence="5 10" id="KW-0276">Fatty acid metabolism</keyword>